<evidence type="ECO:0000256" key="3">
    <source>
        <dbReference type="PROSITE-ProRule" id="PRU00121"/>
    </source>
</evidence>
<dbReference type="InterPro" id="IPR013806">
    <property type="entry name" value="Kringle-like"/>
</dbReference>
<dbReference type="PROSITE" id="PS50948">
    <property type="entry name" value="PAN"/>
    <property type="match status" value="1"/>
</dbReference>
<dbReference type="EMBL" id="JARK01001462">
    <property type="protein sequence ID" value="EYB99003.1"/>
    <property type="molecule type" value="Genomic_DNA"/>
</dbReference>
<comment type="caution">
    <text evidence="3">Lacks conserved residue(s) required for the propagation of feature annotation.</text>
</comment>
<feature type="domain" description="Kringle" evidence="5">
    <location>
        <begin position="60"/>
        <end position="125"/>
    </location>
</feature>
<dbReference type="SUPFAM" id="SSF57414">
    <property type="entry name" value="Hairpin loop containing domain-like"/>
    <property type="match status" value="1"/>
</dbReference>
<comment type="caution">
    <text evidence="7">The sequence shown here is derived from an EMBL/GenBank/DDBJ whole genome shotgun (WGS) entry which is preliminary data.</text>
</comment>
<dbReference type="STRING" id="53326.A0A016T7T4"/>
<organism evidence="7 8">
    <name type="scientific">Ancylostoma ceylanicum</name>
    <dbReference type="NCBI Taxonomy" id="53326"/>
    <lineage>
        <taxon>Eukaryota</taxon>
        <taxon>Metazoa</taxon>
        <taxon>Ecdysozoa</taxon>
        <taxon>Nematoda</taxon>
        <taxon>Chromadorea</taxon>
        <taxon>Rhabditida</taxon>
        <taxon>Rhabditina</taxon>
        <taxon>Rhabditomorpha</taxon>
        <taxon>Strongyloidea</taxon>
        <taxon>Ancylostomatidae</taxon>
        <taxon>Ancylostomatinae</taxon>
        <taxon>Ancylostoma</taxon>
    </lineage>
</organism>
<sequence>MSFLVEVSQYYYPKDRFQFAVRGQGRCLAVSGGVFHAVECDSPGTALCEVARECVYHDEYNGKKNNTRSGLPCMKWNDPSVLFYGISVAGQTTWDHNFCRILADERTPSCFSSPSVRDACLVAECPDSTTRLELKADLSSSKCGPAFFACRDTGKCLPDDFRCDYEPDCDDASDEEGCEDYLKQFELVGTLKIADRITEIWTYIPHVQGCARRCNESALVCEAFSYESRTQTCLLTDSSEVSSNLAVKLTSQYYRKRFSTKDVHFQLVDAVLRVAKNRTWAHVCDDGFSSKEHF</sequence>
<dbReference type="InterPro" id="IPR000001">
    <property type="entry name" value="Kringle"/>
</dbReference>
<dbReference type="Gene3D" id="2.40.20.10">
    <property type="entry name" value="Plasminogen Kringle 4"/>
    <property type="match status" value="1"/>
</dbReference>
<dbReference type="PROSITE" id="PS50070">
    <property type="entry name" value="KRINGLE_2"/>
    <property type="match status" value="1"/>
</dbReference>
<evidence type="ECO:0000313" key="8">
    <source>
        <dbReference type="Proteomes" id="UP000024635"/>
    </source>
</evidence>
<evidence type="ECO:0000259" key="6">
    <source>
        <dbReference type="PROSITE" id="PS50948"/>
    </source>
</evidence>
<keyword evidence="8" id="KW-1185">Reference proteome</keyword>
<protein>
    <recommendedName>
        <fullName evidence="9">Low-density lipoprotein receptor domain class A</fullName>
    </recommendedName>
</protein>
<feature type="domain" description="Apple" evidence="6">
    <location>
        <begin position="178"/>
        <end position="258"/>
    </location>
</feature>
<dbReference type="SUPFAM" id="SSF57424">
    <property type="entry name" value="LDL receptor-like module"/>
    <property type="match status" value="1"/>
</dbReference>
<keyword evidence="2 4" id="KW-1015">Disulfide bond</keyword>
<dbReference type="OrthoDB" id="5859258at2759"/>
<gene>
    <name evidence="7" type="primary">Acey_s0126.g1348</name>
    <name evidence="7" type="ORF">Y032_0126g1348</name>
</gene>
<dbReference type="AlphaFoldDB" id="A0A016T7T4"/>
<evidence type="ECO:0000256" key="1">
    <source>
        <dbReference type="ARBA" id="ARBA00022572"/>
    </source>
</evidence>
<dbReference type="Proteomes" id="UP000024635">
    <property type="component" value="Unassembled WGS sequence"/>
</dbReference>
<dbReference type="InterPro" id="IPR002172">
    <property type="entry name" value="LDrepeatLR_classA_rpt"/>
</dbReference>
<evidence type="ECO:0000313" key="7">
    <source>
        <dbReference type="EMBL" id="EYB99003.1"/>
    </source>
</evidence>
<name>A0A016T7T4_9BILA</name>
<dbReference type="CDD" id="cd00112">
    <property type="entry name" value="LDLa"/>
    <property type="match status" value="1"/>
</dbReference>
<reference evidence="8" key="1">
    <citation type="journal article" date="2015" name="Nat. Genet.">
        <title>The genome and transcriptome of the zoonotic hookworm Ancylostoma ceylanicum identify infection-specific gene families.</title>
        <authorList>
            <person name="Schwarz E.M."/>
            <person name="Hu Y."/>
            <person name="Antoshechkin I."/>
            <person name="Miller M.M."/>
            <person name="Sternberg P.W."/>
            <person name="Aroian R.V."/>
        </authorList>
    </citation>
    <scope>NUCLEOTIDE SEQUENCE</scope>
    <source>
        <strain evidence="8">HY135</strain>
    </source>
</reference>
<evidence type="ECO:0000256" key="2">
    <source>
        <dbReference type="ARBA" id="ARBA00023157"/>
    </source>
</evidence>
<accession>A0A016T7T4</accession>
<dbReference type="Gene3D" id="4.10.400.10">
    <property type="entry name" value="Low-density Lipoprotein Receptor"/>
    <property type="match status" value="1"/>
</dbReference>
<evidence type="ECO:0000259" key="5">
    <source>
        <dbReference type="PROSITE" id="PS50070"/>
    </source>
</evidence>
<keyword evidence="1 3" id="KW-0420">Kringle</keyword>
<dbReference type="InterPro" id="IPR038178">
    <property type="entry name" value="Kringle_sf"/>
</dbReference>
<evidence type="ECO:0008006" key="9">
    <source>
        <dbReference type="Google" id="ProtNLM"/>
    </source>
</evidence>
<dbReference type="Gene3D" id="3.50.4.10">
    <property type="entry name" value="Hepatocyte Growth Factor"/>
    <property type="match status" value="1"/>
</dbReference>
<feature type="disulfide bond" evidence="4">
    <location>
        <begin position="163"/>
        <end position="178"/>
    </location>
</feature>
<dbReference type="InterPro" id="IPR036055">
    <property type="entry name" value="LDL_receptor-like_sf"/>
</dbReference>
<dbReference type="SMART" id="SM00130">
    <property type="entry name" value="KR"/>
    <property type="match status" value="1"/>
</dbReference>
<evidence type="ECO:0000256" key="4">
    <source>
        <dbReference type="PROSITE-ProRule" id="PRU00124"/>
    </source>
</evidence>
<dbReference type="Pfam" id="PF00057">
    <property type="entry name" value="Ldl_recept_a"/>
    <property type="match status" value="1"/>
</dbReference>
<proteinExistence type="predicted"/>
<dbReference type="InterPro" id="IPR003609">
    <property type="entry name" value="Pan_app"/>
</dbReference>
<dbReference type="Pfam" id="PF00024">
    <property type="entry name" value="PAN_1"/>
    <property type="match status" value="1"/>
</dbReference>
<dbReference type="InterPro" id="IPR023415">
    <property type="entry name" value="LDLR_class-A_CS"/>
</dbReference>
<dbReference type="PROSITE" id="PS50068">
    <property type="entry name" value="LDLRA_2"/>
    <property type="match status" value="1"/>
</dbReference>
<dbReference type="SMART" id="SM00192">
    <property type="entry name" value="LDLa"/>
    <property type="match status" value="1"/>
</dbReference>
<dbReference type="PROSITE" id="PS01209">
    <property type="entry name" value="LDLRA_1"/>
    <property type="match status" value="1"/>
</dbReference>
<dbReference type="SUPFAM" id="SSF57440">
    <property type="entry name" value="Kringle-like"/>
    <property type="match status" value="1"/>
</dbReference>